<proteinExistence type="predicted"/>
<gene>
    <name evidence="2" type="ORF">GCM10007063_17420</name>
</gene>
<dbReference type="InterPro" id="IPR036868">
    <property type="entry name" value="TusA-like_sf"/>
</dbReference>
<accession>A0A917PX31</accession>
<reference evidence="2" key="2">
    <citation type="submission" date="2020-09" db="EMBL/GenBank/DDBJ databases">
        <authorList>
            <person name="Sun Q."/>
            <person name="Ohkuma M."/>
        </authorList>
    </citation>
    <scope>NUCLEOTIDE SEQUENCE</scope>
    <source>
        <strain evidence="2">JCM 12580</strain>
    </source>
</reference>
<name>A0A917PX31_9BACI</name>
<dbReference type="Gene3D" id="3.30.110.40">
    <property type="entry name" value="TusA-like domain"/>
    <property type="match status" value="1"/>
</dbReference>
<dbReference type="RefSeq" id="WP_188632710.1">
    <property type="nucleotide sequence ID" value="NZ_BMNQ01000020.1"/>
</dbReference>
<evidence type="ECO:0000259" key="1">
    <source>
        <dbReference type="Pfam" id="PF10006"/>
    </source>
</evidence>
<protein>
    <recommendedName>
        <fullName evidence="1">DUF2249 domain-containing protein</fullName>
    </recommendedName>
</protein>
<dbReference type="Pfam" id="PF10006">
    <property type="entry name" value="DUF2249"/>
    <property type="match status" value="1"/>
</dbReference>
<evidence type="ECO:0000313" key="2">
    <source>
        <dbReference type="EMBL" id="GGJ95436.1"/>
    </source>
</evidence>
<dbReference type="SUPFAM" id="SSF64307">
    <property type="entry name" value="SirA-like"/>
    <property type="match status" value="1"/>
</dbReference>
<sequence>MTIDNRGLEPPQPMMRTLKALDRLKSGDSLSIINDRRPLFLYEELDDRGYIHETEAQEDGSFKITITKSGD</sequence>
<reference evidence="2" key="1">
    <citation type="journal article" date="2014" name="Int. J. Syst. Evol. Microbiol.">
        <title>Complete genome sequence of Corynebacterium casei LMG S-19264T (=DSM 44701T), isolated from a smear-ripened cheese.</title>
        <authorList>
            <consortium name="US DOE Joint Genome Institute (JGI-PGF)"/>
            <person name="Walter F."/>
            <person name="Albersmeier A."/>
            <person name="Kalinowski J."/>
            <person name="Ruckert C."/>
        </authorList>
    </citation>
    <scope>NUCLEOTIDE SEQUENCE</scope>
    <source>
        <strain evidence="2">JCM 12580</strain>
    </source>
</reference>
<feature type="domain" description="DUF2249" evidence="1">
    <location>
        <begin position="2"/>
        <end position="68"/>
    </location>
</feature>
<dbReference type="Proteomes" id="UP000658382">
    <property type="component" value="Unassembled WGS sequence"/>
</dbReference>
<dbReference type="AlphaFoldDB" id="A0A917PX31"/>
<organism evidence="2 3">
    <name type="scientific">Lentibacillus kapialis</name>
    <dbReference type="NCBI Taxonomy" id="340214"/>
    <lineage>
        <taxon>Bacteria</taxon>
        <taxon>Bacillati</taxon>
        <taxon>Bacillota</taxon>
        <taxon>Bacilli</taxon>
        <taxon>Bacillales</taxon>
        <taxon>Bacillaceae</taxon>
        <taxon>Lentibacillus</taxon>
    </lineage>
</organism>
<dbReference type="InterPro" id="IPR018720">
    <property type="entry name" value="DUF2249"/>
</dbReference>
<evidence type="ECO:0000313" key="3">
    <source>
        <dbReference type="Proteomes" id="UP000658382"/>
    </source>
</evidence>
<comment type="caution">
    <text evidence="2">The sequence shown here is derived from an EMBL/GenBank/DDBJ whole genome shotgun (WGS) entry which is preliminary data.</text>
</comment>
<dbReference type="CDD" id="cd00291">
    <property type="entry name" value="SirA_YedF_YeeD"/>
    <property type="match status" value="1"/>
</dbReference>
<keyword evidence="3" id="KW-1185">Reference proteome</keyword>
<dbReference type="EMBL" id="BMNQ01000020">
    <property type="protein sequence ID" value="GGJ95436.1"/>
    <property type="molecule type" value="Genomic_DNA"/>
</dbReference>